<evidence type="ECO:0000313" key="3">
    <source>
        <dbReference type="EMBL" id="CAL4794388.1"/>
    </source>
</evidence>
<dbReference type="OrthoDB" id="443147at2759"/>
<proteinExistence type="predicted"/>
<dbReference type="Proteomes" id="UP001152797">
    <property type="component" value="Unassembled WGS sequence"/>
</dbReference>
<gene>
    <name evidence="2" type="ORF">C1SCF055_LOCUS32657</name>
</gene>
<evidence type="ECO:0000313" key="2">
    <source>
        <dbReference type="EMBL" id="CAI4007076.1"/>
    </source>
</evidence>
<dbReference type="AlphaFoldDB" id="A0A9P1GAL7"/>
<feature type="signal peptide" evidence="1">
    <location>
        <begin position="1"/>
        <end position="31"/>
    </location>
</feature>
<evidence type="ECO:0000256" key="1">
    <source>
        <dbReference type="SAM" id="SignalP"/>
    </source>
</evidence>
<dbReference type="PANTHER" id="PTHR34496:SF10">
    <property type="entry name" value="GLCNAC TRANSFERASE"/>
    <property type="match status" value="1"/>
</dbReference>
<name>A0A9P1GAL7_9DINO</name>
<dbReference type="EMBL" id="CAMXCT020003964">
    <property type="protein sequence ID" value="CAL1160451.1"/>
    <property type="molecule type" value="Genomic_DNA"/>
</dbReference>
<dbReference type="PANTHER" id="PTHR34496">
    <property type="entry name" value="GLCNAC TRANSFERASE-RELATED"/>
    <property type="match status" value="1"/>
</dbReference>
<dbReference type="InterPro" id="IPR021067">
    <property type="entry name" value="Glycosyltransferase"/>
</dbReference>
<reference evidence="3 4" key="2">
    <citation type="submission" date="2024-05" db="EMBL/GenBank/DDBJ databases">
        <authorList>
            <person name="Chen Y."/>
            <person name="Shah S."/>
            <person name="Dougan E. K."/>
            <person name="Thang M."/>
            <person name="Chan C."/>
        </authorList>
    </citation>
    <scope>NUCLEOTIDE SEQUENCE [LARGE SCALE GENOMIC DNA]</scope>
</reference>
<accession>A0A9P1GAL7</accession>
<feature type="chain" id="PRO_5043272606" evidence="1">
    <location>
        <begin position="32"/>
        <end position="397"/>
    </location>
</feature>
<keyword evidence="1" id="KW-0732">Signal</keyword>
<keyword evidence="4" id="KW-1185">Reference proteome</keyword>
<organism evidence="2">
    <name type="scientific">Cladocopium goreaui</name>
    <dbReference type="NCBI Taxonomy" id="2562237"/>
    <lineage>
        <taxon>Eukaryota</taxon>
        <taxon>Sar</taxon>
        <taxon>Alveolata</taxon>
        <taxon>Dinophyceae</taxon>
        <taxon>Suessiales</taxon>
        <taxon>Symbiodiniaceae</taxon>
        <taxon>Cladocopium</taxon>
    </lineage>
</organism>
<protein>
    <submittedName>
        <fullName evidence="2">Uncharacterized protein</fullName>
    </submittedName>
</protein>
<reference evidence="2" key="1">
    <citation type="submission" date="2022-10" db="EMBL/GenBank/DDBJ databases">
        <authorList>
            <person name="Chen Y."/>
            <person name="Dougan E. K."/>
            <person name="Chan C."/>
            <person name="Rhodes N."/>
            <person name="Thang M."/>
        </authorList>
    </citation>
    <scope>NUCLEOTIDE SEQUENCE</scope>
</reference>
<dbReference type="EMBL" id="CAMXCT010003964">
    <property type="protein sequence ID" value="CAI4007076.1"/>
    <property type="molecule type" value="Genomic_DNA"/>
</dbReference>
<evidence type="ECO:0000313" key="4">
    <source>
        <dbReference type="Proteomes" id="UP001152797"/>
    </source>
</evidence>
<dbReference type="Pfam" id="PF11397">
    <property type="entry name" value="GlcNAc"/>
    <property type="match status" value="1"/>
</dbReference>
<comment type="caution">
    <text evidence="2">The sequence shown here is derived from an EMBL/GenBank/DDBJ whole genome shotgun (WGS) entry which is preliminary data.</text>
</comment>
<sequence>MAFHIPRSGRHARRSALAALIASLAFLAYRSLPFVAPSQENRGSLVPKSSMAPKPGMVEVDAIADGRIFVSIAAYADPELPNTMLSLLSAAERPELIHFGIVWQGPGSGFAAEDLSELAKFWTAEVNERFVTDMQLPHGSVPLWEMLDGRVRSIRMAAEDARGPCWARYLAQLLWEKEELQLQLDSHMRFVPGWDTKARDELKFCSQSSEKPILCSYGAGYSLGTPYWETPKGSSQTSVNCANTFDSDGILLIKARELKAPLDEPRKHYFWGAQFSFSSADVLCEVPYDPQLQMELFASLLKVRSFWVLAESQCRVLSQLESGRAVAGTERWPLPGGGVSNPEKDHFSLGTHRTLEDYQVAAGVNFREKRLEARALRGGDNHHREDDFKEAMVLPPG</sequence>
<dbReference type="EMBL" id="CAMXCT030003964">
    <property type="protein sequence ID" value="CAL4794388.1"/>
    <property type="molecule type" value="Genomic_DNA"/>
</dbReference>